<evidence type="ECO:0000313" key="2">
    <source>
        <dbReference type="EMBL" id="AAL77111.1"/>
    </source>
</evidence>
<gene>
    <name evidence="2" type="primary">259I16.7</name>
</gene>
<dbReference type="AlphaFoldDB" id="Q8SA47"/>
<dbReference type="EMBL" id="AF474373">
    <property type="protein sequence ID" value="AAL77111.1"/>
    <property type="molecule type" value="Genomic_DNA"/>
</dbReference>
<sequence>MPSSSDLENQILGFPPEQDEWINSSYRTKPSSRLDYQANRPREPKPPPPRAPPSRLWNPAATRSRRPKPPSSRGPSYRPEIPDATGRRRPWNEVVALGTAAVRRKIPAAPGTAVAQTQGPRRHLHQGHKPVSWLPLAAAEERERGGNAAAAVLGFPPSRQGGGDARVIELV</sequence>
<feature type="region of interest" description="Disordered" evidence="1">
    <location>
        <begin position="1"/>
        <end position="91"/>
    </location>
</feature>
<protein>
    <submittedName>
        <fullName evidence="2">Uncharacterized protein 259I16.7</fullName>
    </submittedName>
</protein>
<accession>Q8SA47</accession>
<proteinExistence type="predicted"/>
<organism evidence="2">
    <name type="scientific">Hordeum vulgare subsp. vulgare</name>
    <name type="common">Domesticated barley</name>
    <dbReference type="NCBI Taxonomy" id="112509"/>
    <lineage>
        <taxon>Eukaryota</taxon>
        <taxon>Viridiplantae</taxon>
        <taxon>Streptophyta</taxon>
        <taxon>Embryophyta</taxon>
        <taxon>Tracheophyta</taxon>
        <taxon>Spermatophyta</taxon>
        <taxon>Magnoliopsida</taxon>
        <taxon>Liliopsida</taxon>
        <taxon>Poales</taxon>
        <taxon>Poaceae</taxon>
        <taxon>BOP clade</taxon>
        <taxon>Pooideae</taxon>
        <taxon>Triticodae</taxon>
        <taxon>Triticeae</taxon>
        <taxon>Hordeinae</taxon>
        <taxon>Hordeum</taxon>
    </lineage>
</organism>
<evidence type="ECO:0000256" key="1">
    <source>
        <dbReference type="SAM" id="MobiDB-lite"/>
    </source>
</evidence>
<name>Q8SA47_HORVV</name>
<feature type="compositionally biased region" description="Polar residues" evidence="1">
    <location>
        <begin position="21"/>
        <end position="31"/>
    </location>
</feature>
<reference evidence="2" key="1">
    <citation type="submission" date="2002-01" db="EMBL/GenBank/DDBJ databases">
        <title>Comparative sequence analysis of Wx1 homologous regions in barley, maize, pearl millet, rice, sorghum and diploid wheat.</title>
        <authorList>
            <person name="Ma J."/>
            <person name="SanMiguel P.J."/>
            <person name="Dubcovsky J."/>
            <person name="Shiloff B.A."/>
            <person name="Rostoks N."/>
            <person name="Jiang Z."/>
            <person name="Busso C.S."/>
            <person name="Kleinhofs A."/>
            <person name="Devos K.M."/>
            <person name="Ramakrishna W."/>
            <person name="Bennetzen J.L."/>
        </authorList>
    </citation>
    <scope>NUCLEOTIDE SEQUENCE</scope>
</reference>
<feature type="region of interest" description="Disordered" evidence="1">
    <location>
        <begin position="108"/>
        <end position="128"/>
    </location>
</feature>